<feature type="non-terminal residue" evidence="4">
    <location>
        <position position="1"/>
    </location>
</feature>
<dbReference type="AlphaFoldDB" id="A0A095CG12"/>
<evidence type="ECO:0000313" key="4">
    <source>
        <dbReference type="EMBL" id="KGB41863.1"/>
    </source>
</evidence>
<dbReference type="Gene3D" id="2.30.42.10">
    <property type="match status" value="1"/>
</dbReference>
<dbReference type="GO" id="GO:0005634">
    <property type="term" value="C:nucleus"/>
    <property type="evidence" value="ECO:0007669"/>
    <property type="project" value="TreeGrafter"/>
</dbReference>
<sequence>IDSSDMTHPGLSIIKLPTTDLVSGNNSIESAGEKVAQRVVLFPKQSNSGSQLIWRGACLQSILSDVPSQNTQSSVGQLGNNFGETLQRKIVNINPFEDKPLSLSLTSVWNQNQQDATSDGICPLNSKNKNLKRPRNESNPNNPEGNSDSSEEKSSTKVRATKPRIRSQTKRSGRRNAPKPVQQPLLLTLRPFHPPGNLLLPAFDLMSKFDGLVSFENDKLVTNNTSSSLSTINEENIEETSTTLNASVSTTGRMKSSAGINDIDFEEFKHYRRLNGYSLFVHVNKKKYGSFPGSTLVDDTNDANDNMQTGLGISSSGKESQKSNRRWQALWLTVPEKVKREWKNKAKRLLKQIEQHGKREVLSEDRKLRERDRLEVQLSRTQTTFYSLLDLAAHFQLLSDRFATFSKNVNDYEALWLTVPEKVKREWKNKAKRLLKQIEQHGKREVLSEDRKLRERDRLEVQLSRTQTTFYSLLDLAAHFQLLSDRFATFSKNVNDYEAVNTNSDNSNSIKLKYDGLVDEKNRIEKKLSELSEILRQNGNVGMDTPLVDDEGYPRSDIDVALIRITRNNIHCSFLMHAYKDMFVKLCVISHLVSLSGLNTDQKQIMLELESVLHEIHEYARQNPFENVLTDGNACSSENKLSEDQSTQIVKKPFLKIDQISPNSIAEQADLKVGDRIVQFGSVSADNFNSLQDISTVFRNTSPG</sequence>
<evidence type="ECO:0000259" key="3">
    <source>
        <dbReference type="Pfam" id="PF18265"/>
    </source>
</evidence>
<dbReference type="InterPro" id="IPR035269">
    <property type="entry name" value="PSMD9"/>
</dbReference>
<keyword evidence="1" id="KW-0143">Chaperone</keyword>
<keyword evidence="4" id="KW-0647">Proteasome</keyword>
<dbReference type="InterPro" id="IPR040815">
    <property type="entry name" value="Nas2_N"/>
</dbReference>
<dbReference type="PANTHER" id="PTHR12651:SF1">
    <property type="entry name" value="26S PROTEASOME NON-ATPASE REGULATORY SUBUNIT 9"/>
    <property type="match status" value="1"/>
</dbReference>
<reference evidence="4" key="1">
    <citation type="journal article" date="2012" name="Nat. Genet.">
        <title>Whole-genome sequence of Schistosoma haematobium.</title>
        <authorList>
            <person name="Young N.D."/>
            <person name="Jex A.R."/>
            <person name="Li B."/>
            <person name="Liu S."/>
            <person name="Yang L."/>
            <person name="Xiong Z."/>
            <person name="Li Y."/>
            <person name="Cantacessi C."/>
            <person name="Hall R.S."/>
            <person name="Xu X."/>
            <person name="Chen F."/>
            <person name="Wu X."/>
            <person name="Zerlotini A."/>
            <person name="Oliveira G."/>
            <person name="Hofmann A."/>
            <person name="Zhang G."/>
            <person name="Fang X."/>
            <person name="Kang Y."/>
            <person name="Campbell B.E."/>
            <person name="Loukas A."/>
            <person name="Ranganathan S."/>
            <person name="Rollinson D."/>
            <person name="Rinaldi G."/>
            <person name="Brindley P.J."/>
            <person name="Yang H."/>
            <person name="Wang J."/>
            <person name="Wang J."/>
            <person name="Gasser R.B."/>
        </authorList>
    </citation>
    <scope>NUCLEOTIDE SEQUENCE [LARGE SCALE GENOMIC DNA]</scope>
</reference>
<feature type="region of interest" description="Disordered" evidence="2">
    <location>
        <begin position="115"/>
        <end position="185"/>
    </location>
</feature>
<protein>
    <submittedName>
        <fullName evidence="4">26S proteasome non-ATPase regulatory subunit 9</fullName>
    </submittedName>
</protein>
<dbReference type="EMBL" id="KL252177">
    <property type="protein sequence ID" value="KGB41863.1"/>
    <property type="molecule type" value="Genomic_DNA"/>
</dbReference>
<dbReference type="GO" id="GO:0070682">
    <property type="term" value="P:proteasome regulatory particle assembly"/>
    <property type="evidence" value="ECO:0007669"/>
    <property type="project" value="InterPro"/>
</dbReference>
<name>A0A095CG12_SCHHA</name>
<dbReference type="STRING" id="6185.A0A095CG12"/>
<feature type="compositionally biased region" description="Basic residues" evidence="2">
    <location>
        <begin position="159"/>
        <end position="177"/>
    </location>
</feature>
<feature type="compositionally biased region" description="Low complexity" evidence="2">
    <location>
        <begin position="137"/>
        <end position="148"/>
    </location>
</feature>
<accession>A0A095CG12</accession>
<dbReference type="Gene3D" id="6.10.140.1710">
    <property type="match status" value="1"/>
</dbReference>
<evidence type="ECO:0000256" key="1">
    <source>
        <dbReference type="ARBA" id="ARBA00023186"/>
    </source>
</evidence>
<dbReference type="InterPro" id="IPR036034">
    <property type="entry name" value="PDZ_sf"/>
</dbReference>
<dbReference type="Pfam" id="PF18265">
    <property type="entry name" value="Nas2_N"/>
    <property type="match status" value="1"/>
</dbReference>
<dbReference type="GO" id="GO:0005737">
    <property type="term" value="C:cytoplasm"/>
    <property type="evidence" value="ECO:0007669"/>
    <property type="project" value="TreeGrafter"/>
</dbReference>
<dbReference type="SUPFAM" id="SSF50156">
    <property type="entry name" value="PDZ domain-like"/>
    <property type="match status" value="1"/>
</dbReference>
<proteinExistence type="predicted"/>
<evidence type="ECO:0000256" key="2">
    <source>
        <dbReference type="SAM" id="MobiDB-lite"/>
    </source>
</evidence>
<feature type="domain" description="Nas2 N-terminal" evidence="3">
    <location>
        <begin position="516"/>
        <end position="572"/>
    </location>
</feature>
<dbReference type="GO" id="GO:0000502">
    <property type="term" value="C:proteasome complex"/>
    <property type="evidence" value="ECO:0007669"/>
    <property type="project" value="UniProtKB-KW"/>
</dbReference>
<organism evidence="4">
    <name type="scientific">Schistosoma haematobium</name>
    <name type="common">Blood fluke</name>
    <dbReference type="NCBI Taxonomy" id="6185"/>
    <lineage>
        <taxon>Eukaryota</taxon>
        <taxon>Metazoa</taxon>
        <taxon>Spiralia</taxon>
        <taxon>Lophotrochozoa</taxon>
        <taxon>Platyhelminthes</taxon>
        <taxon>Trematoda</taxon>
        <taxon>Digenea</taxon>
        <taxon>Strigeidida</taxon>
        <taxon>Schistosomatoidea</taxon>
        <taxon>Schistosomatidae</taxon>
        <taxon>Schistosoma</taxon>
    </lineage>
</organism>
<feature type="non-terminal residue" evidence="4">
    <location>
        <position position="704"/>
    </location>
</feature>
<gene>
    <name evidence="4" type="ORF">MS3_10416</name>
</gene>
<dbReference type="PANTHER" id="PTHR12651">
    <property type="entry name" value="26S PROTEASOME NON-ATPASE REGULATORY SUBUNIT 9"/>
    <property type="match status" value="1"/>
</dbReference>